<proteinExistence type="predicted"/>
<evidence type="ECO:0000256" key="1">
    <source>
        <dbReference type="SAM" id="MobiDB-lite"/>
    </source>
</evidence>
<sequence>MESPGTSQNNKTGVREFTNFMSLPTEIRLMIWREAILDANNNRALILRDRMKRSAYRPRNETYDETYAEQTERKSRQERQPVIVGAQLRPSALFVVNRESREVATSVYNMRLPVCAPALRDSSVNKPSSDGARASPFNVGVPQGWVYISLAHDIFVTLDDHDSVGLNLRDVPNEEFWASVRTTAQLTPTQTAGIERILVIHPSDWWFFDYWDNDLQEWQRLETQVDHVAEECADPVFDETFDRAISRDDLYITYSLYGCELLHAILDLPIAELLDQYPRQIRHSAIRNSSQSGPEGGSLGASEETSHALFQIESQAVRRFTEDLVKVWNLTPMSMDEVAEKLGHWENRFEEAMKDILADGLLMLPRETPLTIT</sequence>
<reference evidence="3 4" key="1">
    <citation type="submission" date="2023-01" db="EMBL/GenBank/DDBJ databases">
        <title>Analysis of 21 Apiospora genomes using comparative genomics revels a genus with tremendous synthesis potential of carbohydrate active enzymes and secondary metabolites.</title>
        <authorList>
            <person name="Sorensen T."/>
        </authorList>
    </citation>
    <scope>NUCLEOTIDE SEQUENCE [LARGE SCALE GENOMIC DNA]</scope>
    <source>
        <strain evidence="3 4">CBS 117206</strain>
    </source>
</reference>
<feature type="domain" description="2EXR" evidence="2">
    <location>
        <begin position="17"/>
        <end position="154"/>
    </location>
</feature>
<evidence type="ECO:0000313" key="4">
    <source>
        <dbReference type="Proteomes" id="UP001392437"/>
    </source>
</evidence>
<keyword evidence="4" id="KW-1185">Reference proteome</keyword>
<dbReference type="InterPro" id="IPR045518">
    <property type="entry name" value="2EXR"/>
</dbReference>
<dbReference type="EMBL" id="JAQQWP010000010">
    <property type="protein sequence ID" value="KAK8096754.1"/>
    <property type="molecule type" value="Genomic_DNA"/>
</dbReference>
<feature type="region of interest" description="Disordered" evidence="1">
    <location>
        <begin position="285"/>
        <end position="304"/>
    </location>
</feature>
<organism evidence="3 4">
    <name type="scientific">Apiospora kogelbergensis</name>
    <dbReference type="NCBI Taxonomy" id="1337665"/>
    <lineage>
        <taxon>Eukaryota</taxon>
        <taxon>Fungi</taxon>
        <taxon>Dikarya</taxon>
        <taxon>Ascomycota</taxon>
        <taxon>Pezizomycotina</taxon>
        <taxon>Sordariomycetes</taxon>
        <taxon>Xylariomycetidae</taxon>
        <taxon>Amphisphaeriales</taxon>
        <taxon>Apiosporaceae</taxon>
        <taxon>Apiospora</taxon>
    </lineage>
</organism>
<dbReference type="Pfam" id="PF20150">
    <property type="entry name" value="2EXR"/>
    <property type="match status" value="1"/>
</dbReference>
<name>A0AAW0QAF5_9PEZI</name>
<dbReference type="Proteomes" id="UP001392437">
    <property type="component" value="Unassembled WGS sequence"/>
</dbReference>
<dbReference type="AlphaFoldDB" id="A0AAW0QAF5"/>
<evidence type="ECO:0000259" key="2">
    <source>
        <dbReference type="Pfam" id="PF20150"/>
    </source>
</evidence>
<gene>
    <name evidence="3" type="ORF">PG999_012698</name>
</gene>
<evidence type="ECO:0000313" key="3">
    <source>
        <dbReference type="EMBL" id="KAK8096754.1"/>
    </source>
</evidence>
<accession>A0AAW0QAF5</accession>
<protein>
    <recommendedName>
        <fullName evidence="2">2EXR domain-containing protein</fullName>
    </recommendedName>
</protein>
<comment type="caution">
    <text evidence="3">The sequence shown here is derived from an EMBL/GenBank/DDBJ whole genome shotgun (WGS) entry which is preliminary data.</text>
</comment>